<feature type="transmembrane region" description="Helical" evidence="9">
    <location>
        <begin position="266"/>
        <end position="288"/>
    </location>
</feature>
<dbReference type="SUPFAM" id="SSF56112">
    <property type="entry name" value="Protein kinase-like (PK-like)"/>
    <property type="match status" value="1"/>
</dbReference>
<protein>
    <recommendedName>
        <fullName evidence="1">non-specific serine/threonine protein kinase</fullName>
        <ecNumber evidence="1">2.7.11.1</ecNumber>
    </recommendedName>
</protein>
<evidence type="ECO:0000256" key="6">
    <source>
        <dbReference type="ARBA" id="ARBA00022840"/>
    </source>
</evidence>
<feature type="transmembrane region" description="Helical" evidence="9">
    <location>
        <begin position="39"/>
        <end position="62"/>
    </location>
</feature>
<reference evidence="11" key="1">
    <citation type="submission" date="2021-02" db="EMBL/GenBank/DDBJ databases">
        <title>Genome-Resolved Metagenomics of a Microbial Community Performing Photosynthetic Biological Nutrient Removal.</title>
        <authorList>
            <person name="Mcdaniel E.A."/>
        </authorList>
    </citation>
    <scope>NUCLEOTIDE SEQUENCE</scope>
    <source>
        <strain evidence="11">UWPOB_OBS1</strain>
    </source>
</reference>
<dbReference type="EC" id="2.7.11.1" evidence="1"/>
<keyword evidence="6" id="KW-0067">ATP-binding</keyword>
<dbReference type="PROSITE" id="PS00109">
    <property type="entry name" value="PROTEIN_KINASE_TYR"/>
    <property type="match status" value="1"/>
</dbReference>
<evidence type="ECO:0000256" key="5">
    <source>
        <dbReference type="ARBA" id="ARBA00022777"/>
    </source>
</evidence>
<dbReference type="PANTHER" id="PTHR24363">
    <property type="entry name" value="SERINE/THREONINE PROTEIN KINASE"/>
    <property type="match status" value="1"/>
</dbReference>
<keyword evidence="4" id="KW-0547">Nucleotide-binding</keyword>
<dbReference type="GO" id="GO:0005524">
    <property type="term" value="F:ATP binding"/>
    <property type="evidence" value="ECO:0007669"/>
    <property type="project" value="UniProtKB-KW"/>
</dbReference>
<dbReference type="PANTHER" id="PTHR24363:SF0">
    <property type="entry name" value="SERINE_THREONINE KINASE LIKE DOMAIN CONTAINING 1"/>
    <property type="match status" value="1"/>
</dbReference>
<keyword evidence="9" id="KW-0472">Membrane</keyword>
<evidence type="ECO:0000256" key="1">
    <source>
        <dbReference type="ARBA" id="ARBA00012513"/>
    </source>
</evidence>
<evidence type="ECO:0000313" key="11">
    <source>
        <dbReference type="EMBL" id="MBN8662551.1"/>
    </source>
</evidence>
<dbReference type="Gene3D" id="1.10.510.10">
    <property type="entry name" value="Transferase(Phosphotransferase) domain 1"/>
    <property type="match status" value="1"/>
</dbReference>
<organism evidence="11 12">
    <name type="scientific">Candidatus Obscuribacter phosphatis</name>
    <dbReference type="NCBI Taxonomy" id="1906157"/>
    <lineage>
        <taxon>Bacteria</taxon>
        <taxon>Bacillati</taxon>
        <taxon>Candidatus Melainabacteria</taxon>
        <taxon>Candidatus Obscuribacterales</taxon>
        <taxon>Candidatus Obscuribacteraceae</taxon>
        <taxon>Candidatus Obscuribacter</taxon>
    </lineage>
</organism>
<comment type="catalytic activity">
    <reaction evidence="8">
        <text>L-seryl-[protein] + ATP = O-phospho-L-seryl-[protein] + ADP + H(+)</text>
        <dbReference type="Rhea" id="RHEA:17989"/>
        <dbReference type="Rhea" id="RHEA-COMP:9863"/>
        <dbReference type="Rhea" id="RHEA-COMP:11604"/>
        <dbReference type="ChEBI" id="CHEBI:15378"/>
        <dbReference type="ChEBI" id="CHEBI:29999"/>
        <dbReference type="ChEBI" id="CHEBI:30616"/>
        <dbReference type="ChEBI" id="CHEBI:83421"/>
        <dbReference type="ChEBI" id="CHEBI:456216"/>
        <dbReference type="EC" id="2.7.11.1"/>
    </reaction>
</comment>
<dbReference type="PROSITE" id="PS50011">
    <property type="entry name" value="PROTEIN_KINASE_DOM"/>
    <property type="match status" value="1"/>
</dbReference>
<keyword evidence="5 11" id="KW-0418">Kinase</keyword>
<evidence type="ECO:0000256" key="2">
    <source>
        <dbReference type="ARBA" id="ARBA00022527"/>
    </source>
</evidence>
<dbReference type="CDD" id="cd14014">
    <property type="entry name" value="STKc_PknB_like"/>
    <property type="match status" value="1"/>
</dbReference>
<keyword evidence="2 11" id="KW-0723">Serine/threonine-protein kinase</keyword>
<dbReference type="Proteomes" id="UP000664277">
    <property type="component" value="Unassembled WGS sequence"/>
</dbReference>
<dbReference type="InterPro" id="IPR000719">
    <property type="entry name" value="Prot_kinase_dom"/>
</dbReference>
<evidence type="ECO:0000256" key="7">
    <source>
        <dbReference type="ARBA" id="ARBA00047899"/>
    </source>
</evidence>
<dbReference type="InterPro" id="IPR011009">
    <property type="entry name" value="Kinase-like_dom_sf"/>
</dbReference>
<feature type="transmembrane region" description="Helical" evidence="9">
    <location>
        <begin position="300"/>
        <end position="318"/>
    </location>
</feature>
<keyword evidence="9" id="KW-0812">Transmembrane</keyword>
<comment type="catalytic activity">
    <reaction evidence="7">
        <text>L-threonyl-[protein] + ATP = O-phospho-L-threonyl-[protein] + ADP + H(+)</text>
        <dbReference type="Rhea" id="RHEA:46608"/>
        <dbReference type="Rhea" id="RHEA-COMP:11060"/>
        <dbReference type="Rhea" id="RHEA-COMP:11605"/>
        <dbReference type="ChEBI" id="CHEBI:15378"/>
        <dbReference type="ChEBI" id="CHEBI:30013"/>
        <dbReference type="ChEBI" id="CHEBI:30616"/>
        <dbReference type="ChEBI" id="CHEBI:61977"/>
        <dbReference type="ChEBI" id="CHEBI:456216"/>
        <dbReference type="EC" id="2.7.11.1"/>
    </reaction>
</comment>
<evidence type="ECO:0000259" key="10">
    <source>
        <dbReference type="PROSITE" id="PS50011"/>
    </source>
</evidence>
<keyword evidence="9" id="KW-1133">Transmembrane helix</keyword>
<accession>A0A8J7PAL4</accession>
<feature type="transmembrane region" description="Helical" evidence="9">
    <location>
        <begin position="230"/>
        <end position="254"/>
    </location>
</feature>
<dbReference type="GO" id="GO:0004674">
    <property type="term" value="F:protein serine/threonine kinase activity"/>
    <property type="evidence" value="ECO:0007669"/>
    <property type="project" value="UniProtKB-KW"/>
</dbReference>
<gene>
    <name evidence="11" type="ORF">J0M35_19440</name>
</gene>
<dbReference type="InterPro" id="IPR008266">
    <property type="entry name" value="Tyr_kinase_AS"/>
</dbReference>
<evidence type="ECO:0000313" key="12">
    <source>
        <dbReference type="Proteomes" id="UP000664277"/>
    </source>
</evidence>
<evidence type="ECO:0000256" key="8">
    <source>
        <dbReference type="ARBA" id="ARBA00048679"/>
    </source>
</evidence>
<dbReference type="EMBL" id="JAFLCK010000043">
    <property type="protein sequence ID" value="MBN8662551.1"/>
    <property type="molecule type" value="Genomic_DNA"/>
</dbReference>
<evidence type="ECO:0000256" key="9">
    <source>
        <dbReference type="SAM" id="Phobius"/>
    </source>
</evidence>
<proteinExistence type="predicted"/>
<dbReference type="Pfam" id="PF00069">
    <property type="entry name" value="Pkinase"/>
    <property type="match status" value="1"/>
</dbReference>
<evidence type="ECO:0000256" key="3">
    <source>
        <dbReference type="ARBA" id="ARBA00022679"/>
    </source>
</evidence>
<comment type="caution">
    <text evidence="11">The sequence shown here is derived from an EMBL/GenBank/DDBJ whole genome shotgun (WGS) entry which is preliminary data.</text>
</comment>
<dbReference type="AlphaFoldDB" id="A0A8J7PAL4"/>
<evidence type="ECO:0000256" key="4">
    <source>
        <dbReference type="ARBA" id="ARBA00022741"/>
    </source>
</evidence>
<feature type="domain" description="Protein kinase" evidence="10">
    <location>
        <begin position="461"/>
        <end position="717"/>
    </location>
</feature>
<keyword evidence="3" id="KW-0808">Transferase</keyword>
<feature type="transmembrane region" description="Helical" evidence="9">
    <location>
        <begin position="68"/>
        <end position="88"/>
    </location>
</feature>
<sequence>MMSEENTQTLSVNSSANSALTLLGDEVLIDLSGPGDRRLFNFLLLILPLWVLIGTTVLYSATWLSQPIVTIIACLALLMYPITVLRLFNLKIGFMRGEINLPGIIPGSILCSNVKSINLGKTKPASGAHKYLEFTVQGDGDSLNKLTVDIDKLTIENAKLLWHCLAKNCRNSEIDVEVRQALTNWGSFEQDSFGKAYALLGIEPGKQSDRDLSIEINLSKLKMRNSVLDYLGGPFRFFIQSWVILWLTTFFVVFTGIEQSTLFKGILALLFALTSIFIGPSSVLSGVLFPTSFFSPLYCLYWGIGLIGTITVVIKSIIHQRKLNTAADQIFIDYMGITSRMKTKTGYLPISYIQWKQLKRVAIEGENKAERSLVFHPDLAAKSKITIPIFSLTDSQSLEKIFEALKVWAPENIVEPSIYSELEHNAGGSFTELWLSSLSSAPSLQSLTPLTQGARLEGRPYQIESLLGSGGQGVTYLMTSTESDKTYVLKEVILPSRAGYLIKEKILKDFENQCQLLAKVKHPQIVGLQESFVQDGRAYLLMDFIEGESLFDHISKNGPLSAEKAVSAAISLCEILEYLHGLKPPVIHRDFTPHNLILDKDGKLNLIDFGVALENSETSGLQKASIVGKQNYMPIEQLRGSVDQRCDIYALGGCIYFMLTGEEPEPLTDLSKVKSAANDLELLPILAGCTAQAVENRFHSAAQCREALVHWRSERTD</sequence>
<name>A0A8J7PAL4_9BACT</name>